<proteinExistence type="predicted"/>
<organism evidence="1 2">
    <name type="scientific">Reinekea thalattae</name>
    <dbReference type="NCBI Taxonomy" id="2593301"/>
    <lineage>
        <taxon>Bacteria</taxon>
        <taxon>Pseudomonadati</taxon>
        <taxon>Pseudomonadota</taxon>
        <taxon>Gammaproteobacteria</taxon>
        <taxon>Oceanospirillales</taxon>
        <taxon>Saccharospirillaceae</taxon>
        <taxon>Reinekea</taxon>
    </lineage>
</organism>
<name>A0A5C8ZAF4_9GAMM</name>
<dbReference type="OrthoDB" id="6198935at2"/>
<keyword evidence="2" id="KW-1185">Reference proteome</keyword>
<protein>
    <submittedName>
        <fullName evidence="1">Uncharacterized protein</fullName>
    </submittedName>
</protein>
<sequence length="89" mass="9994">MFIEGLSDTEKRQLAVTLRERGHIAFMAIKHAVAAMLSQKRGGPINEVDQAYLRLVDNTIEELFGYQRQTGELYYMAPEQTAATGTGFK</sequence>
<gene>
    <name evidence="1" type="ORF">FME95_06960</name>
</gene>
<evidence type="ECO:0000313" key="2">
    <source>
        <dbReference type="Proteomes" id="UP000321764"/>
    </source>
</evidence>
<dbReference type="Proteomes" id="UP000321764">
    <property type="component" value="Unassembled WGS sequence"/>
</dbReference>
<dbReference type="EMBL" id="VKAD01000001">
    <property type="protein sequence ID" value="TXR54269.1"/>
    <property type="molecule type" value="Genomic_DNA"/>
</dbReference>
<dbReference type="RefSeq" id="WP_147713667.1">
    <property type="nucleotide sequence ID" value="NZ_VKAD01000001.1"/>
</dbReference>
<accession>A0A5C8ZAF4</accession>
<comment type="caution">
    <text evidence="1">The sequence shown here is derived from an EMBL/GenBank/DDBJ whole genome shotgun (WGS) entry which is preliminary data.</text>
</comment>
<dbReference type="AlphaFoldDB" id="A0A5C8ZAF4"/>
<evidence type="ECO:0000313" key="1">
    <source>
        <dbReference type="EMBL" id="TXR54269.1"/>
    </source>
</evidence>
<reference evidence="1 2" key="1">
    <citation type="submission" date="2019-07" db="EMBL/GenBank/DDBJ databases">
        <title>Reinekea sp. strain SSH23 genome sequencing and assembly.</title>
        <authorList>
            <person name="Kim I."/>
        </authorList>
    </citation>
    <scope>NUCLEOTIDE SEQUENCE [LARGE SCALE GENOMIC DNA]</scope>
    <source>
        <strain evidence="1 2">SSH23</strain>
    </source>
</reference>